<name>A0ABD0VF46_DENTH</name>
<dbReference type="AlphaFoldDB" id="A0ABD0VF46"/>
<dbReference type="Gene3D" id="4.10.60.10">
    <property type="entry name" value="Zinc finger, CCHC-type"/>
    <property type="match status" value="1"/>
</dbReference>
<evidence type="ECO:0000313" key="1">
    <source>
        <dbReference type="EMBL" id="KAL0921276.1"/>
    </source>
</evidence>
<sequence>MHHLLTAKVAMLMHDEDYIALITRQFKKFLWKKYSYHQKLNKGKFGKHRKVASNVICFECTKLEHVKADCPTLNVHPSMEKGEEKAKFKKGKRVRKAFWADSASDSSETEAEEETTNLCLMARDDLHQSDEEEVCELTYEKLFDIFEKIHSSYRKFKKVHDSLKFEFLNLKKKA</sequence>
<protein>
    <recommendedName>
        <fullName evidence="3">CCHC-type domain-containing protein</fullName>
    </recommendedName>
</protein>
<dbReference type="Proteomes" id="UP001552299">
    <property type="component" value="Unassembled WGS sequence"/>
</dbReference>
<evidence type="ECO:0000313" key="2">
    <source>
        <dbReference type="Proteomes" id="UP001552299"/>
    </source>
</evidence>
<evidence type="ECO:0008006" key="3">
    <source>
        <dbReference type="Google" id="ProtNLM"/>
    </source>
</evidence>
<proteinExistence type="predicted"/>
<organism evidence="1 2">
    <name type="scientific">Dendrobium thyrsiflorum</name>
    <name type="common">Pinecone-like raceme dendrobium</name>
    <name type="synonym">Orchid</name>
    <dbReference type="NCBI Taxonomy" id="117978"/>
    <lineage>
        <taxon>Eukaryota</taxon>
        <taxon>Viridiplantae</taxon>
        <taxon>Streptophyta</taxon>
        <taxon>Embryophyta</taxon>
        <taxon>Tracheophyta</taxon>
        <taxon>Spermatophyta</taxon>
        <taxon>Magnoliopsida</taxon>
        <taxon>Liliopsida</taxon>
        <taxon>Asparagales</taxon>
        <taxon>Orchidaceae</taxon>
        <taxon>Epidendroideae</taxon>
        <taxon>Malaxideae</taxon>
        <taxon>Dendrobiinae</taxon>
        <taxon>Dendrobium</taxon>
    </lineage>
</organism>
<comment type="caution">
    <text evidence="1">The sequence shown here is derived from an EMBL/GenBank/DDBJ whole genome shotgun (WGS) entry which is preliminary data.</text>
</comment>
<gene>
    <name evidence="1" type="ORF">M5K25_008335</name>
</gene>
<accession>A0ABD0VF46</accession>
<reference evidence="1 2" key="1">
    <citation type="journal article" date="2024" name="Plant Biotechnol. J.">
        <title>Dendrobium thyrsiflorum genome and its molecular insights into genes involved in important horticultural traits.</title>
        <authorList>
            <person name="Chen B."/>
            <person name="Wang J.Y."/>
            <person name="Zheng P.J."/>
            <person name="Li K.L."/>
            <person name="Liang Y.M."/>
            <person name="Chen X.F."/>
            <person name="Zhang C."/>
            <person name="Zhao X."/>
            <person name="He X."/>
            <person name="Zhang G.Q."/>
            <person name="Liu Z.J."/>
            <person name="Xu Q."/>
        </authorList>
    </citation>
    <scope>NUCLEOTIDE SEQUENCE [LARGE SCALE GENOMIC DNA]</scope>
    <source>
        <strain evidence="1">GZMU011</strain>
    </source>
</reference>
<keyword evidence="2" id="KW-1185">Reference proteome</keyword>
<dbReference type="EMBL" id="JANQDX010000007">
    <property type="protein sequence ID" value="KAL0921276.1"/>
    <property type="molecule type" value="Genomic_DNA"/>
</dbReference>